<keyword evidence="7" id="KW-1185">Reference proteome</keyword>
<dbReference type="SUPFAM" id="SSF144232">
    <property type="entry name" value="HIT/MYND zinc finger-like"/>
    <property type="match status" value="1"/>
</dbReference>
<dbReference type="RefSeq" id="XP_037214008.1">
    <property type="nucleotide sequence ID" value="XM_037369510.1"/>
</dbReference>
<organism evidence="6 7">
    <name type="scientific">Mycena indigotica</name>
    <dbReference type="NCBI Taxonomy" id="2126181"/>
    <lineage>
        <taxon>Eukaryota</taxon>
        <taxon>Fungi</taxon>
        <taxon>Dikarya</taxon>
        <taxon>Basidiomycota</taxon>
        <taxon>Agaricomycotina</taxon>
        <taxon>Agaricomycetes</taxon>
        <taxon>Agaricomycetidae</taxon>
        <taxon>Agaricales</taxon>
        <taxon>Marasmiineae</taxon>
        <taxon>Mycenaceae</taxon>
        <taxon>Mycena</taxon>
    </lineage>
</organism>
<dbReference type="OrthoDB" id="432970at2759"/>
<evidence type="ECO:0000313" key="7">
    <source>
        <dbReference type="Proteomes" id="UP000636479"/>
    </source>
</evidence>
<dbReference type="PANTHER" id="PTHR28069">
    <property type="entry name" value="GH20023P"/>
    <property type="match status" value="1"/>
</dbReference>
<dbReference type="InterPro" id="IPR002893">
    <property type="entry name" value="Znf_MYND"/>
</dbReference>
<dbReference type="Gene3D" id="6.10.140.2220">
    <property type="match status" value="1"/>
</dbReference>
<proteinExistence type="predicted"/>
<gene>
    <name evidence="6" type="ORF">MIND_01305100</name>
</gene>
<reference evidence="6" key="1">
    <citation type="submission" date="2020-05" db="EMBL/GenBank/DDBJ databases">
        <title>Mycena genomes resolve the evolution of fungal bioluminescence.</title>
        <authorList>
            <person name="Tsai I.J."/>
        </authorList>
    </citation>
    <scope>NUCLEOTIDE SEQUENCE</scope>
    <source>
        <strain evidence="6">171206Taipei</strain>
    </source>
</reference>
<keyword evidence="1" id="KW-0479">Metal-binding</keyword>
<dbReference type="Pfam" id="PF01753">
    <property type="entry name" value="zf-MYND"/>
    <property type="match status" value="1"/>
</dbReference>
<dbReference type="Pfam" id="PF20179">
    <property type="entry name" value="MSS51_C"/>
    <property type="match status" value="1"/>
</dbReference>
<protein>
    <submittedName>
        <fullName evidence="6">MYND-type domain-containing protein</fullName>
    </submittedName>
</protein>
<dbReference type="EMBL" id="JACAZF010000014">
    <property type="protein sequence ID" value="KAF7290648.1"/>
    <property type="molecule type" value="Genomic_DNA"/>
</dbReference>
<dbReference type="AlphaFoldDB" id="A0A8H6S1K7"/>
<evidence type="ECO:0000256" key="2">
    <source>
        <dbReference type="ARBA" id="ARBA00022771"/>
    </source>
</evidence>
<dbReference type="InterPro" id="IPR046824">
    <property type="entry name" value="Mss51-like_C"/>
</dbReference>
<evidence type="ECO:0000313" key="6">
    <source>
        <dbReference type="EMBL" id="KAF7290648.1"/>
    </source>
</evidence>
<dbReference type="GeneID" id="59352026"/>
<dbReference type="PROSITE" id="PS50865">
    <property type="entry name" value="ZF_MYND_2"/>
    <property type="match status" value="1"/>
</dbReference>
<evidence type="ECO:0000256" key="4">
    <source>
        <dbReference type="PROSITE-ProRule" id="PRU00134"/>
    </source>
</evidence>
<name>A0A8H6S1K7_9AGAR</name>
<sequence length="457" mass="51724">MDFPPKTWITTVCRTQAACLVCTLCYRISPVALSKCSGCKRVVYCSKTCQSQDWKEHKSICKKLAKVNAYDAAKGHTLSDLSQRFEYFIAEQEARARIDLTGSPYQHPLVGMGVKCQVCFRTPFHDSEHTFSPCEDCKLAWWCSPKCRKLFKQYHSPDQCATLNTVRATDTVRIAYALSRQSIRSMMLCTYNPQKRHTPIARLKGWDDYFTDIMPEFDIHARHVAAEFTAVHPDAIRAVKLLAIESASIALTLLAALEKTIPDVGYRSRTTLCIHIIGAGSRETLCQGIMEEIMHYLPNLRTLTVAYVGPALPPNADDSDTRNVVCESCIPLGRRRFAIRRHMLYHDFVQSETYKSHPPDLVAGFNTGMGEVESDLWKPSIQYILDSNIPAVFTSYSRWEGLNDALFLTGLHAYFVLPVHKNIWCGLLPNPSEVSEHYGAEHFVNHFWQVIQGTTTS</sequence>
<comment type="caution">
    <text evidence="6">The sequence shown here is derived from an EMBL/GenBank/DDBJ whole genome shotgun (WGS) entry which is preliminary data.</text>
</comment>
<dbReference type="GO" id="GO:0008270">
    <property type="term" value="F:zinc ion binding"/>
    <property type="evidence" value="ECO:0007669"/>
    <property type="project" value="UniProtKB-KW"/>
</dbReference>
<keyword evidence="3" id="KW-0862">Zinc</keyword>
<evidence type="ECO:0000259" key="5">
    <source>
        <dbReference type="PROSITE" id="PS50865"/>
    </source>
</evidence>
<accession>A0A8H6S1K7</accession>
<dbReference type="Proteomes" id="UP000636479">
    <property type="component" value="Unassembled WGS sequence"/>
</dbReference>
<keyword evidence="2 4" id="KW-0863">Zinc-finger</keyword>
<feature type="domain" description="MYND-type" evidence="5">
    <location>
        <begin position="22"/>
        <end position="61"/>
    </location>
</feature>
<evidence type="ECO:0000256" key="1">
    <source>
        <dbReference type="ARBA" id="ARBA00022723"/>
    </source>
</evidence>
<evidence type="ECO:0000256" key="3">
    <source>
        <dbReference type="ARBA" id="ARBA00022833"/>
    </source>
</evidence>